<protein>
    <submittedName>
        <fullName evidence="2">Uncharacterized protein</fullName>
    </submittedName>
</protein>
<evidence type="ECO:0000313" key="3">
    <source>
        <dbReference type="Proteomes" id="UP000180098"/>
    </source>
</evidence>
<evidence type="ECO:0000313" key="2">
    <source>
        <dbReference type="EMBL" id="OIJ09889.1"/>
    </source>
</evidence>
<gene>
    <name evidence="2" type="ORF">BKP35_15500</name>
</gene>
<reference evidence="2 3" key="1">
    <citation type="submission" date="2016-10" db="EMBL/GenBank/DDBJ databases">
        <title>Draft genome sequences of four alkaliphilic bacteria belonging to the Anaerobacillus genus.</title>
        <authorList>
            <person name="Bassil N.M."/>
            <person name="Lloyd J.R."/>
        </authorList>
    </citation>
    <scope>NUCLEOTIDE SEQUENCE [LARGE SCALE GENOMIC DNA]</scope>
    <source>
        <strain evidence="2 3">DSM 15340</strain>
    </source>
</reference>
<sequence length="66" mass="7845">MEMNHLQHYLQHHFSREEIAEEFGVHRPTVDRELSTLIGKKKNLKKGGDRDEKEKKLRSESKNSSR</sequence>
<dbReference type="AlphaFoldDB" id="A0A1S2LBL2"/>
<dbReference type="EMBL" id="MLQQ01000042">
    <property type="protein sequence ID" value="OIJ09889.1"/>
    <property type="molecule type" value="Genomic_DNA"/>
</dbReference>
<dbReference type="Proteomes" id="UP000180098">
    <property type="component" value="Unassembled WGS sequence"/>
</dbReference>
<organism evidence="2 3">
    <name type="scientific">Anaerobacillus arseniciselenatis</name>
    <dbReference type="NCBI Taxonomy" id="85682"/>
    <lineage>
        <taxon>Bacteria</taxon>
        <taxon>Bacillati</taxon>
        <taxon>Bacillota</taxon>
        <taxon>Bacilli</taxon>
        <taxon>Bacillales</taxon>
        <taxon>Bacillaceae</taxon>
        <taxon>Anaerobacillus</taxon>
    </lineage>
</organism>
<comment type="caution">
    <text evidence="2">The sequence shown here is derived from an EMBL/GenBank/DDBJ whole genome shotgun (WGS) entry which is preliminary data.</text>
</comment>
<accession>A0A1S2LBL2</accession>
<feature type="compositionally biased region" description="Basic and acidic residues" evidence="1">
    <location>
        <begin position="46"/>
        <end position="66"/>
    </location>
</feature>
<feature type="region of interest" description="Disordered" evidence="1">
    <location>
        <begin position="34"/>
        <end position="66"/>
    </location>
</feature>
<dbReference type="Gene3D" id="1.10.10.60">
    <property type="entry name" value="Homeodomain-like"/>
    <property type="match status" value="1"/>
</dbReference>
<evidence type="ECO:0000256" key="1">
    <source>
        <dbReference type="SAM" id="MobiDB-lite"/>
    </source>
</evidence>
<keyword evidence="3" id="KW-1185">Reference proteome</keyword>
<dbReference type="OrthoDB" id="10002452at2"/>
<dbReference type="RefSeq" id="WP_071314276.1">
    <property type="nucleotide sequence ID" value="NZ_MLQQ01000042.1"/>
</dbReference>
<proteinExistence type="predicted"/>
<name>A0A1S2LBL2_9BACI</name>